<evidence type="ECO:0000313" key="1">
    <source>
        <dbReference type="EMBL" id="JAD30393.1"/>
    </source>
</evidence>
<dbReference type="EMBL" id="GBRH01267502">
    <property type="protein sequence ID" value="JAD30393.1"/>
    <property type="molecule type" value="Transcribed_RNA"/>
</dbReference>
<sequence>MSLKNISFFLQTSNSNSIFP</sequence>
<name>A0A0A8YY83_ARUDO</name>
<proteinExistence type="predicted"/>
<reference evidence="1" key="2">
    <citation type="journal article" date="2015" name="Data Brief">
        <title>Shoot transcriptome of the giant reed, Arundo donax.</title>
        <authorList>
            <person name="Barrero R.A."/>
            <person name="Guerrero F.D."/>
            <person name="Moolhuijzen P."/>
            <person name="Goolsby J.A."/>
            <person name="Tidwell J."/>
            <person name="Bellgard S.E."/>
            <person name="Bellgard M.I."/>
        </authorList>
    </citation>
    <scope>NUCLEOTIDE SEQUENCE</scope>
    <source>
        <tissue evidence="1">Shoot tissue taken approximately 20 cm above the soil surface</tissue>
    </source>
</reference>
<protein>
    <submittedName>
        <fullName evidence="1">Uncharacterized protein</fullName>
    </submittedName>
</protein>
<organism evidence="1">
    <name type="scientific">Arundo donax</name>
    <name type="common">Giant reed</name>
    <name type="synonym">Donax arundinaceus</name>
    <dbReference type="NCBI Taxonomy" id="35708"/>
    <lineage>
        <taxon>Eukaryota</taxon>
        <taxon>Viridiplantae</taxon>
        <taxon>Streptophyta</taxon>
        <taxon>Embryophyta</taxon>
        <taxon>Tracheophyta</taxon>
        <taxon>Spermatophyta</taxon>
        <taxon>Magnoliopsida</taxon>
        <taxon>Liliopsida</taxon>
        <taxon>Poales</taxon>
        <taxon>Poaceae</taxon>
        <taxon>PACMAD clade</taxon>
        <taxon>Arundinoideae</taxon>
        <taxon>Arundineae</taxon>
        <taxon>Arundo</taxon>
    </lineage>
</organism>
<dbReference type="AlphaFoldDB" id="A0A0A8YY83"/>
<accession>A0A0A8YY83</accession>
<reference evidence="1" key="1">
    <citation type="submission" date="2014-09" db="EMBL/GenBank/DDBJ databases">
        <authorList>
            <person name="Magalhaes I.L.F."/>
            <person name="Oliveira U."/>
            <person name="Santos F.R."/>
            <person name="Vidigal T.H.D.A."/>
            <person name="Brescovit A.D."/>
            <person name="Santos A.J."/>
        </authorList>
    </citation>
    <scope>NUCLEOTIDE SEQUENCE</scope>
    <source>
        <tissue evidence="1">Shoot tissue taken approximately 20 cm above the soil surface</tissue>
    </source>
</reference>